<dbReference type="SUPFAM" id="SSF50978">
    <property type="entry name" value="WD40 repeat-like"/>
    <property type="match status" value="1"/>
</dbReference>
<evidence type="ECO:0000256" key="3">
    <source>
        <dbReference type="ARBA" id="ARBA00008495"/>
    </source>
</evidence>
<dbReference type="InterPro" id="IPR013535">
    <property type="entry name" value="PUL_dom"/>
</dbReference>
<name>A0A833S4B7_9HYME</name>
<keyword evidence="4" id="KW-0963">Cytoplasm</keyword>
<dbReference type="InterPro" id="IPR001680">
    <property type="entry name" value="WD40_rpt"/>
</dbReference>
<dbReference type="SUPFAM" id="SSF48371">
    <property type="entry name" value="ARM repeat"/>
    <property type="match status" value="1"/>
</dbReference>
<organism evidence="12 13">
    <name type="scientific">Frieseomelitta varia</name>
    <dbReference type="NCBI Taxonomy" id="561572"/>
    <lineage>
        <taxon>Eukaryota</taxon>
        <taxon>Metazoa</taxon>
        <taxon>Ecdysozoa</taxon>
        <taxon>Arthropoda</taxon>
        <taxon>Hexapoda</taxon>
        <taxon>Insecta</taxon>
        <taxon>Pterygota</taxon>
        <taxon>Neoptera</taxon>
        <taxon>Endopterygota</taxon>
        <taxon>Hymenoptera</taxon>
        <taxon>Apocrita</taxon>
        <taxon>Aculeata</taxon>
        <taxon>Apoidea</taxon>
        <taxon>Anthophila</taxon>
        <taxon>Apidae</taxon>
        <taxon>Frieseomelitta</taxon>
    </lineage>
</organism>
<comment type="subcellular location">
    <subcellularLocation>
        <location evidence="2">Cytoplasm</location>
    </subcellularLocation>
    <subcellularLocation>
        <location evidence="1">Nucleus</location>
    </subcellularLocation>
</comment>
<evidence type="ECO:0000256" key="9">
    <source>
        <dbReference type="SAM" id="MobiDB-lite"/>
    </source>
</evidence>
<dbReference type="PANTHER" id="PTHR19849">
    <property type="entry name" value="PHOSPHOLIPASE A-2-ACTIVATING PROTEIN"/>
    <property type="match status" value="1"/>
</dbReference>
<dbReference type="InterPro" id="IPR015155">
    <property type="entry name" value="PFU"/>
</dbReference>
<evidence type="ECO:0000256" key="5">
    <source>
        <dbReference type="ARBA" id="ARBA00022574"/>
    </source>
</evidence>
<evidence type="ECO:0000256" key="8">
    <source>
        <dbReference type="PROSITE-ProRule" id="PRU00221"/>
    </source>
</evidence>
<dbReference type="GO" id="GO:0010992">
    <property type="term" value="P:ubiquitin recycling"/>
    <property type="evidence" value="ECO:0007669"/>
    <property type="project" value="TreeGrafter"/>
</dbReference>
<dbReference type="InterPro" id="IPR038122">
    <property type="entry name" value="PFU_sf"/>
</dbReference>
<sequence>MSLLRASHDYQSAMAKPCYKLRTSLFGHTSDVRAVATFADGTIVSTSRDETARIWKSCGNGRDYEHTATLKGHSNFVAAVCVVNPSEQNPTGFIITGSHDKTIRIYVQDQMEPINIIKSHQDTVCKLTTGTKDGTFLSSSWDMSAKSWSLSDLSKPQLNLLGHTAAVWCVADLSSGSIITGSADKLVIVWTSDGSVQHKLTGHTDCVRDISPISGNEFLTCANDATVRHWNVSLGTCLGTYCGHENYVYNILALENGTSIFTCGEDRTLRIWHNTELSQTITLPTQSVWCLALLPNGDVVTGSSDGVVRIFTCNSERYADSETLQEFEQQVASVKLNAQQELGGIKVKDLPDTKALLQPGQKDGQTKIVNDGNTIKAYSWSQNEQRWIKIGNVMGASGGTVATSGKQLYNGIEYDYVFSVDIQDGIPPLKLPYNNDQDPWHVAQKFLHDNGLSQLFLDQVANFIIKNSQSAPVTKPDAQYADPFTGGSRYIPQSTANTASQESTRPDTPNSSDASTPSYIPHTKYLKLEQANLSQILEKIKELNDKQSDSLKLSSDKLECLVKLVGDQAPEQLKTDALNTLQTLLNWSDDVLFPVLDITRLAVLCRELNDILCTEELLQIVKRHIKSDALPSNQMLTFRLLANMFSHEKGEKLCLSCKDDILKLLSELESLTNKNNQVAISTYILNLTVALNKYNDALGKTQCLNAMFSLLPLLNEPEAVFRTLVAMGTLLSTSNSEDQNNLIKAVRQSEVALNILQTMSETTVSTNKLANCSKQIIKKKLQEKCTWNPRFEQLSIFR</sequence>
<evidence type="ECO:0000313" key="13">
    <source>
        <dbReference type="Proteomes" id="UP000655588"/>
    </source>
</evidence>
<evidence type="ECO:0000256" key="2">
    <source>
        <dbReference type="ARBA" id="ARBA00004496"/>
    </source>
</evidence>
<evidence type="ECO:0000259" key="11">
    <source>
        <dbReference type="PROSITE" id="PS51396"/>
    </source>
</evidence>
<dbReference type="EMBL" id="WNWW01000267">
    <property type="protein sequence ID" value="KAF3427217.1"/>
    <property type="molecule type" value="Genomic_DNA"/>
</dbReference>
<evidence type="ECO:0000259" key="10">
    <source>
        <dbReference type="PROSITE" id="PS51394"/>
    </source>
</evidence>
<evidence type="ECO:0000256" key="7">
    <source>
        <dbReference type="ARBA" id="ARBA00023242"/>
    </source>
</evidence>
<comment type="caution">
    <text evidence="12">The sequence shown here is derived from an EMBL/GenBank/DDBJ whole genome shotgun (WGS) entry which is preliminary data.</text>
</comment>
<dbReference type="PANTHER" id="PTHR19849:SF0">
    <property type="entry name" value="PHOSPHOLIPASE A-2-ACTIVATING PROTEIN"/>
    <property type="match status" value="1"/>
</dbReference>
<dbReference type="GO" id="GO:0005737">
    <property type="term" value="C:cytoplasm"/>
    <property type="evidence" value="ECO:0007669"/>
    <property type="project" value="UniProtKB-SubCell"/>
</dbReference>
<dbReference type="Pfam" id="PF08324">
    <property type="entry name" value="PUL"/>
    <property type="match status" value="1"/>
</dbReference>
<dbReference type="GO" id="GO:0005634">
    <property type="term" value="C:nucleus"/>
    <property type="evidence" value="ECO:0007669"/>
    <property type="project" value="UniProtKB-SubCell"/>
</dbReference>
<dbReference type="SMART" id="SM00320">
    <property type="entry name" value="WD40"/>
    <property type="match status" value="7"/>
</dbReference>
<evidence type="ECO:0008006" key="14">
    <source>
        <dbReference type="Google" id="ProtNLM"/>
    </source>
</evidence>
<dbReference type="PROSITE" id="PS50294">
    <property type="entry name" value="WD_REPEATS_REGION"/>
    <property type="match status" value="1"/>
</dbReference>
<comment type="similarity">
    <text evidence="3">Belongs to the WD repeat PLAP family.</text>
</comment>
<keyword evidence="5 8" id="KW-0853">WD repeat</keyword>
<evidence type="ECO:0000256" key="4">
    <source>
        <dbReference type="ARBA" id="ARBA00022490"/>
    </source>
</evidence>
<dbReference type="CDD" id="cd00200">
    <property type="entry name" value="WD40"/>
    <property type="match status" value="1"/>
</dbReference>
<keyword evidence="13" id="KW-1185">Reference proteome</keyword>
<dbReference type="Pfam" id="PF00400">
    <property type="entry name" value="WD40"/>
    <property type="match status" value="7"/>
</dbReference>
<evidence type="ECO:0000313" key="12">
    <source>
        <dbReference type="EMBL" id="KAF3427217.1"/>
    </source>
</evidence>
<evidence type="ECO:0000256" key="6">
    <source>
        <dbReference type="ARBA" id="ARBA00022737"/>
    </source>
</evidence>
<dbReference type="InterPro" id="IPR036322">
    <property type="entry name" value="WD40_repeat_dom_sf"/>
</dbReference>
<feature type="domain" description="PUL" evidence="11">
    <location>
        <begin position="518"/>
        <end position="779"/>
    </location>
</feature>
<dbReference type="GO" id="GO:0043130">
    <property type="term" value="F:ubiquitin binding"/>
    <property type="evidence" value="ECO:0007669"/>
    <property type="project" value="TreeGrafter"/>
</dbReference>
<keyword evidence="7" id="KW-0539">Nucleus</keyword>
<feature type="compositionally biased region" description="Polar residues" evidence="9">
    <location>
        <begin position="491"/>
        <end position="518"/>
    </location>
</feature>
<accession>A0A833S4B7</accession>
<dbReference type="Gene3D" id="3.10.20.870">
    <property type="entry name" value="PFU (PLAA family ubiquitin binding), C-terminal domain"/>
    <property type="match status" value="1"/>
</dbReference>
<dbReference type="GO" id="GO:0043161">
    <property type="term" value="P:proteasome-mediated ubiquitin-dependent protein catabolic process"/>
    <property type="evidence" value="ECO:0007669"/>
    <property type="project" value="TreeGrafter"/>
</dbReference>
<dbReference type="PROSITE" id="PS51394">
    <property type="entry name" value="PFU"/>
    <property type="match status" value="1"/>
</dbReference>
<feature type="domain" description="PFU" evidence="10">
    <location>
        <begin position="379"/>
        <end position="478"/>
    </location>
</feature>
<gene>
    <name evidence="12" type="ORF">E2986_07410</name>
</gene>
<dbReference type="Gene3D" id="2.130.10.10">
    <property type="entry name" value="YVTN repeat-like/Quinoprotein amine dehydrogenase"/>
    <property type="match status" value="1"/>
</dbReference>
<proteinExistence type="inferred from homology"/>
<dbReference type="PROSITE" id="PS50082">
    <property type="entry name" value="WD_REPEATS_2"/>
    <property type="match status" value="2"/>
</dbReference>
<dbReference type="Proteomes" id="UP000655588">
    <property type="component" value="Unassembled WGS sequence"/>
</dbReference>
<protein>
    <recommendedName>
        <fullName evidence="14">Phospholipase A-2-activating protein</fullName>
    </recommendedName>
</protein>
<reference evidence="12" key="1">
    <citation type="submission" date="2019-11" db="EMBL/GenBank/DDBJ databases">
        <title>The nuclear and mitochondrial genomes of Frieseomelitta varia - a highly eusocial stingless bee (Meliponini) with a permanently sterile worker caste.</title>
        <authorList>
            <person name="Freitas F.C.P."/>
            <person name="Lourenco A.P."/>
            <person name="Nunes F.M.F."/>
            <person name="Paschoal A.R."/>
            <person name="Abreu F.C.P."/>
            <person name="Barbin F.O."/>
            <person name="Bataglia L."/>
            <person name="Cardoso-Junior C.A.M."/>
            <person name="Cervoni M.S."/>
            <person name="Silva S.R."/>
            <person name="Dalarmi F."/>
            <person name="Del Lama M.A."/>
            <person name="Depintor T.S."/>
            <person name="Ferreira K.M."/>
            <person name="Goria P.S."/>
            <person name="Jaskot M.C."/>
            <person name="Lago D.C."/>
            <person name="Luna-Lucena D."/>
            <person name="Moda L.M."/>
            <person name="Nascimento L."/>
            <person name="Pedrino M."/>
            <person name="Rabico F.O."/>
            <person name="Sanches F.C."/>
            <person name="Santos D.E."/>
            <person name="Santos C.G."/>
            <person name="Vieira J."/>
            <person name="Lopes T.F."/>
            <person name="Barchuk A.R."/>
            <person name="Hartfelder K."/>
            <person name="Simoes Z.L.P."/>
            <person name="Bitondi M.M.G."/>
            <person name="Pinheiro D.G."/>
        </authorList>
    </citation>
    <scope>NUCLEOTIDE SEQUENCE</scope>
    <source>
        <strain evidence="12">USP_RPSP 00005682</strain>
        <tissue evidence="12">Whole individual</tissue>
    </source>
</reference>
<dbReference type="InterPro" id="IPR015943">
    <property type="entry name" value="WD40/YVTN_repeat-like_dom_sf"/>
</dbReference>
<dbReference type="Pfam" id="PF09070">
    <property type="entry name" value="PFU"/>
    <property type="match status" value="1"/>
</dbReference>
<feature type="region of interest" description="Disordered" evidence="9">
    <location>
        <begin position="472"/>
        <end position="519"/>
    </location>
</feature>
<feature type="repeat" description="WD" evidence="8">
    <location>
        <begin position="25"/>
        <end position="56"/>
    </location>
</feature>
<evidence type="ECO:0000256" key="1">
    <source>
        <dbReference type="ARBA" id="ARBA00004123"/>
    </source>
</evidence>
<feature type="repeat" description="WD" evidence="8">
    <location>
        <begin position="241"/>
        <end position="272"/>
    </location>
</feature>
<dbReference type="AlphaFoldDB" id="A0A833S4B7"/>
<dbReference type="Gene3D" id="1.25.10.10">
    <property type="entry name" value="Leucine-rich Repeat Variant"/>
    <property type="match status" value="1"/>
</dbReference>
<dbReference type="PROSITE" id="PS51396">
    <property type="entry name" value="PUL"/>
    <property type="match status" value="1"/>
</dbReference>
<dbReference type="InterPro" id="IPR016024">
    <property type="entry name" value="ARM-type_fold"/>
</dbReference>
<keyword evidence="6" id="KW-0677">Repeat</keyword>
<dbReference type="InterPro" id="IPR011989">
    <property type="entry name" value="ARM-like"/>
</dbReference>
<dbReference type="FunFam" id="2.130.10.10:FF:000175">
    <property type="entry name" value="Phospholipase A-2-activating protein"/>
    <property type="match status" value="1"/>
</dbReference>